<dbReference type="RefSeq" id="WP_093974078.1">
    <property type="nucleotide sequence ID" value="NZ_FXXQ01000007.1"/>
</dbReference>
<keyword evidence="2" id="KW-1185">Reference proteome</keyword>
<dbReference type="EMBL" id="FXXQ01000007">
    <property type="protein sequence ID" value="SMX24112.1"/>
    <property type="molecule type" value="Genomic_DNA"/>
</dbReference>
<proteinExistence type="predicted"/>
<dbReference type="Proteomes" id="UP000201838">
    <property type="component" value="Unassembled WGS sequence"/>
</dbReference>
<name>A0A238J1N5_9RHOB</name>
<dbReference type="AlphaFoldDB" id="A0A238J1N5"/>
<evidence type="ECO:0000313" key="1">
    <source>
        <dbReference type="EMBL" id="SMX24112.1"/>
    </source>
</evidence>
<evidence type="ECO:0008006" key="3">
    <source>
        <dbReference type="Google" id="ProtNLM"/>
    </source>
</evidence>
<protein>
    <recommendedName>
        <fullName evidence="3">Galactosyltransferase Lgt5</fullName>
    </recommendedName>
</protein>
<evidence type="ECO:0000313" key="2">
    <source>
        <dbReference type="Proteomes" id="UP000201838"/>
    </source>
</evidence>
<accession>A0A238J1N5</accession>
<organism evidence="1 2">
    <name type="scientific">Boseongicola aestuarii</name>
    <dbReference type="NCBI Taxonomy" id="1470561"/>
    <lineage>
        <taxon>Bacteria</taxon>
        <taxon>Pseudomonadati</taxon>
        <taxon>Pseudomonadota</taxon>
        <taxon>Alphaproteobacteria</taxon>
        <taxon>Rhodobacterales</taxon>
        <taxon>Paracoccaceae</taxon>
        <taxon>Boseongicola</taxon>
    </lineage>
</organism>
<gene>
    <name evidence="1" type="ORF">BOA8489_02229</name>
</gene>
<reference evidence="1 2" key="1">
    <citation type="submission" date="2017-05" db="EMBL/GenBank/DDBJ databases">
        <authorList>
            <person name="Song R."/>
            <person name="Chenine A.L."/>
            <person name="Ruprecht R.M."/>
        </authorList>
    </citation>
    <scope>NUCLEOTIDE SEQUENCE [LARGE SCALE GENOMIC DNA]</scope>
    <source>
        <strain evidence="1 2">CECT 8489</strain>
    </source>
</reference>
<sequence length="278" mass="32128">MSRTARGRTRPATLWIGPRLSVIEQLCLTSFVRLGMEPVLYSYDPVEGVPTGVEVRDATQVLPRERVFLNDERQSYAPFSDVFRYRLLRDTDFYWVDADIYLCRPFPRDCGYLFGWAQGMISNCVLALPPHSPTLVALCDAFERPSIDLPWIRRFREAIRDRANADGTIDVAKLPYKALGPLALTWLLKRHGEVGRAFDNTLHAPIDPRHVLNTWRRARQRVRRSNPYAIHLYGSAQHRQMEVRNWDSIPEDSYLAHLLKAEGFGLTFYPDGPRLEEK</sequence>
<dbReference type="OrthoDB" id="5354021at2"/>